<feature type="signal peptide" evidence="1">
    <location>
        <begin position="1"/>
        <end position="27"/>
    </location>
</feature>
<feature type="chain" id="PRO_5024383013" evidence="1">
    <location>
        <begin position="28"/>
        <end position="125"/>
    </location>
</feature>
<organism evidence="3 5">
    <name type="scientific">Pseudoalteromonas citrea</name>
    <dbReference type="NCBI Taxonomy" id="43655"/>
    <lineage>
        <taxon>Bacteria</taxon>
        <taxon>Pseudomonadati</taxon>
        <taxon>Pseudomonadota</taxon>
        <taxon>Gammaproteobacteria</taxon>
        <taxon>Alteromonadales</taxon>
        <taxon>Pseudoalteromonadaceae</taxon>
        <taxon>Pseudoalteromonas</taxon>
    </lineage>
</organism>
<dbReference type="RefSeq" id="WP_138594854.1">
    <property type="nucleotide sequence ID" value="NZ_PNCK01000011.1"/>
</dbReference>
<sequence>MSIQMLTKALVATSLLSALSFSATSLAGHKATHNVIVNNTSISGSFGSARNSADSVQYIASLDRGTYMVVMAKSAAGVSKSCTTKNPTHFEQLRALGSDSFLYVSVSGSTCTNVDIQNSSSFAPK</sequence>
<evidence type="ECO:0000313" key="3">
    <source>
        <dbReference type="EMBL" id="TMP61945.1"/>
    </source>
</evidence>
<proteinExistence type="predicted"/>
<evidence type="ECO:0000313" key="5">
    <source>
        <dbReference type="Proteomes" id="UP000307706"/>
    </source>
</evidence>
<dbReference type="Proteomes" id="UP000305730">
    <property type="component" value="Unassembled WGS sequence"/>
</dbReference>
<keyword evidence="4" id="KW-1185">Reference proteome</keyword>
<comment type="caution">
    <text evidence="3">The sequence shown here is derived from an EMBL/GenBank/DDBJ whole genome shotgun (WGS) entry which is preliminary data.</text>
</comment>
<gene>
    <name evidence="3" type="ORF">CWB96_02745</name>
    <name evidence="2" type="ORF">CWB97_02770</name>
</gene>
<reference evidence="5" key="2">
    <citation type="submission" date="2019-06" db="EMBL/GenBank/DDBJ databases">
        <title>Co-occurence of chitin degradation, pigmentation and bioactivity in marine Pseudoalteromonas.</title>
        <authorList>
            <person name="Sonnenschein E.C."/>
            <person name="Bech P.K."/>
        </authorList>
    </citation>
    <scope>NUCLEOTIDE SEQUENCE [LARGE SCALE GENOMIC DNA]</scope>
    <source>
        <strain evidence="5">S2231</strain>
        <strain evidence="2">S2233</strain>
    </source>
</reference>
<evidence type="ECO:0000313" key="4">
    <source>
        <dbReference type="Proteomes" id="UP000305730"/>
    </source>
</evidence>
<dbReference type="Proteomes" id="UP000307706">
    <property type="component" value="Unassembled WGS sequence"/>
</dbReference>
<dbReference type="AlphaFoldDB" id="A0A5S3XTX3"/>
<accession>A0A5S3XTX3</accession>
<dbReference type="EMBL" id="PNCL01000012">
    <property type="protein sequence ID" value="TMP61945.1"/>
    <property type="molecule type" value="Genomic_DNA"/>
</dbReference>
<reference evidence="3" key="3">
    <citation type="submission" date="2019-09" db="EMBL/GenBank/DDBJ databases">
        <title>Co-occurence of chitin degradation, pigmentation and bioactivity in marine Pseudoalteromonas.</title>
        <authorList>
            <person name="Sonnenschein E.C."/>
            <person name="Bech P.K."/>
        </authorList>
    </citation>
    <scope>NUCLEOTIDE SEQUENCE</scope>
    <source>
        <strain evidence="3">S2231</strain>
        <strain evidence="4">S2233</strain>
    </source>
</reference>
<name>A0A5S3XTX3_9GAMM</name>
<reference evidence="4 5" key="1">
    <citation type="submission" date="2017-12" db="EMBL/GenBank/DDBJ databases">
        <authorList>
            <person name="Paulsen S."/>
            <person name="Gram L.K."/>
        </authorList>
    </citation>
    <scope>NUCLEOTIDE SEQUENCE [LARGE SCALE GENOMIC DNA]</scope>
    <source>
        <strain evidence="3 5">S2231</strain>
        <strain evidence="2 4">S2233</strain>
    </source>
</reference>
<dbReference type="OrthoDB" id="6311895at2"/>
<evidence type="ECO:0000256" key="1">
    <source>
        <dbReference type="SAM" id="SignalP"/>
    </source>
</evidence>
<keyword evidence="1" id="KW-0732">Signal</keyword>
<protein>
    <submittedName>
        <fullName evidence="3">Uncharacterized protein</fullName>
    </submittedName>
</protein>
<dbReference type="EMBL" id="PNCK01000011">
    <property type="protein sequence ID" value="TMP46042.1"/>
    <property type="molecule type" value="Genomic_DNA"/>
</dbReference>
<evidence type="ECO:0000313" key="2">
    <source>
        <dbReference type="EMBL" id="TMP46042.1"/>
    </source>
</evidence>